<dbReference type="Gene3D" id="1.20.1560.10">
    <property type="entry name" value="ABC transporter type 1, transmembrane domain"/>
    <property type="match status" value="1"/>
</dbReference>
<dbReference type="InterPro" id="IPR027417">
    <property type="entry name" value="P-loop_NTPase"/>
</dbReference>
<feature type="transmembrane region" description="Helical" evidence="9">
    <location>
        <begin position="184"/>
        <end position="203"/>
    </location>
</feature>
<dbReference type="CDD" id="cd07346">
    <property type="entry name" value="ABC_6TM_exporters"/>
    <property type="match status" value="1"/>
</dbReference>
<keyword evidence="5" id="KW-0547">Nucleotide-binding</keyword>
<evidence type="ECO:0000259" key="10">
    <source>
        <dbReference type="PROSITE" id="PS50893"/>
    </source>
</evidence>
<evidence type="ECO:0000256" key="1">
    <source>
        <dbReference type="ARBA" id="ARBA00004651"/>
    </source>
</evidence>
<dbReference type="Gene3D" id="3.40.50.300">
    <property type="entry name" value="P-loop containing nucleotide triphosphate hydrolases"/>
    <property type="match status" value="1"/>
</dbReference>
<dbReference type="SUPFAM" id="SSF90123">
    <property type="entry name" value="ABC transporter transmembrane region"/>
    <property type="match status" value="1"/>
</dbReference>
<keyword evidence="3" id="KW-1003">Cell membrane</keyword>
<feature type="domain" description="ABC transmembrane type-1" evidence="11">
    <location>
        <begin position="37"/>
        <end position="328"/>
    </location>
</feature>
<evidence type="ECO:0000313" key="12">
    <source>
        <dbReference type="EMBL" id="OGZ19209.1"/>
    </source>
</evidence>
<dbReference type="PANTHER" id="PTHR43394:SF1">
    <property type="entry name" value="ATP-BINDING CASSETTE SUB-FAMILY B MEMBER 10, MITOCHONDRIAL"/>
    <property type="match status" value="1"/>
</dbReference>
<dbReference type="InterPro" id="IPR017871">
    <property type="entry name" value="ABC_transporter-like_CS"/>
</dbReference>
<dbReference type="InterPro" id="IPR011527">
    <property type="entry name" value="ABC1_TM_dom"/>
</dbReference>
<evidence type="ECO:0000256" key="9">
    <source>
        <dbReference type="SAM" id="Phobius"/>
    </source>
</evidence>
<dbReference type="GO" id="GO:0016887">
    <property type="term" value="F:ATP hydrolysis activity"/>
    <property type="evidence" value="ECO:0007669"/>
    <property type="project" value="InterPro"/>
</dbReference>
<accession>A0A1G2E0G5</accession>
<evidence type="ECO:0000256" key="7">
    <source>
        <dbReference type="ARBA" id="ARBA00022989"/>
    </source>
</evidence>
<evidence type="ECO:0000256" key="5">
    <source>
        <dbReference type="ARBA" id="ARBA00022741"/>
    </source>
</evidence>
<dbReference type="PROSITE" id="PS50893">
    <property type="entry name" value="ABC_TRANSPORTER_2"/>
    <property type="match status" value="1"/>
</dbReference>
<dbReference type="PROSITE" id="PS00211">
    <property type="entry name" value="ABC_TRANSPORTER_1"/>
    <property type="match status" value="1"/>
</dbReference>
<comment type="caution">
    <text evidence="12">The sequence shown here is derived from an EMBL/GenBank/DDBJ whole genome shotgun (WGS) entry which is preliminary data.</text>
</comment>
<proteinExistence type="predicted"/>
<dbReference type="Proteomes" id="UP000178106">
    <property type="component" value="Unassembled WGS sequence"/>
</dbReference>
<organism evidence="12 13">
    <name type="scientific">Candidatus Lloydbacteria bacterium RIFOXYC12_FULL_46_25</name>
    <dbReference type="NCBI Taxonomy" id="1798670"/>
    <lineage>
        <taxon>Bacteria</taxon>
        <taxon>Candidatus Lloydiibacteriota</taxon>
    </lineage>
</organism>
<keyword evidence="2" id="KW-0813">Transport</keyword>
<evidence type="ECO:0000256" key="3">
    <source>
        <dbReference type="ARBA" id="ARBA00022475"/>
    </source>
</evidence>
<evidence type="ECO:0008006" key="14">
    <source>
        <dbReference type="Google" id="ProtNLM"/>
    </source>
</evidence>
<reference evidence="12 13" key="1">
    <citation type="journal article" date="2016" name="Nat. Commun.">
        <title>Thousands of microbial genomes shed light on interconnected biogeochemical processes in an aquifer system.</title>
        <authorList>
            <person name="Anantharaman K."/>
            <person name="Brown C.T."/>
            <person name="Hug L.A."/>
            <person name="Sharon I."/>
            <person name="Castelle C.J."/>
            <person name="Probst A.J."/>
            <person name="Thomas B.C."/>
            <person name="Singh A."/>
            <person name="Wilkins M.J."/>
            <person name="Karaoz U."/>
            <person name="Brodie E.L."/>
            <person name="Williams K.H."/>
            <person name="Hubbard S.S."/>
            <person name="Banfield J.F."/>
        </authorList>
    </citation>
    <scope>NUCLEOTIDE SEQUENCE [LARGE SCALE GENOMIC DNA]</scope>
</reference>
<sequence>MVLFVRAVFMQKEKKNNFMKGWKILFSYLLQYKREVVLLSFLGVVSALANGTVPYLVGRFFDAILFPTNIFIGTTFEMPVWVSLLALYGTIQLIANVVDWVNDKERRRIGTFMHADYPRKAVSILLALPMSFHTQEKTGEVWDKIIRAGNAVSTIIEQVIISLVPQILSVVVGLGIAFSISFKLALILVAGLTLYVVTLIKIVPPIVKYQKKGQKAWNKAYGDAYDALANVRTIKQSTSLPYEDKKMQKLYITKAATLWYEVEKIWSGISFYQRIIIAITQISIFIFSVHFIQAGSMTIGDLIALNGYAGMVFGPFVVLGNNWQIIQNGIVAIERAEQLLTMVPEQDPSKDALVLKDVDGNVEFQNVSFSYGGGKEKVFTDLNFQVKAGEVVALVGESGGGKSTLIDLISGYYYPTKGKVLIDGHDTRGLSLESLRQRIAVVPQEVVLFNDTIMTNIKYGNFRATDALAKAAAVRAQANVFIEKFPQKYKQMVGERGVKLSVGQKQRVAIARAVLRDPKILILDEPTSALDSKTERFITDSLEELMSGRTTFIIAHRLSTVRKADKIFVIDGGRIIETGTHDDLMNIPDGHYKYMYEFHVGLQ</sequence>
<feature type="domain" description="ABC transporter" evidence="10">
    <location>
        <begin position="362"/>
        <end position="597"/>
    </location>
</feature>
<comment type="subcellular location">
    <subcellularLocation>
        <location evidence="1">Cell membrane</location>
        <topology evidence="1">Multi-pass membrane protein</topology>
    </subcellularLocation>
</comment>
<evidence type="ECO:0000256" key="2">
    <source>
        <dbReference type="ARBA" id="ARBA00022448"/>
    </source>
</evidence>
<feature type="transmembrane region" description="Helical" evidence="9">
    <location>
        <begin position="159"/>
        <end position="178"/>
    </location>
</feature>
<keyword evidence="7 9" id="KW-1133">Transmembrane helix</keyword>
<dbReference type="PANTHER" id="PTHR43394">
    <property type="entry name" value="ATP-DEPENDENT PERMEASE MDL1, MITOCHONDRIAL"/>
    <property type="match status" value="1"/>
</dbReference>
<dbReference type="SMART" id="SM00382">
    <property type="entry name" value="AAA"/>
    <property type="match status" value="1"/>
</dbReference>
<keyword evidence="4 9" id="KW-0812">Transmembrane</keyword>
<dbReference type="SUPFAM" id="SSF52540">
    <property type="entry name" value="P-loop containing nucleoside triphosphate hydrolases"/>
    <property type="match status" value="1"/>
</dbReference>
<keyword evidence="6" id="KW-0067">ATP-binding</keyword>
<feature type="transmembrane region" description="Helical" evidence="9">
    <location>
        <begin position="299"/>
        <end position="319"/>
    </location>
</feature>
<dbReference type="Pfam" id="PF00664">
    <property type="entry name" value="ABC_membrane"/>
    <property type="match status" value="1"/>
</dbReference>
<dbReference type="InterPro" id="IPR003439">
    <property type="entry name" value="ABC_transporter-like_ATP-bd"/>
</dbReference>
<dbReference type="EMBL" id="MHLU01000063">
    <property type="protein sequence ID" value="OGZ19209.1"/>
    <property type="molecule type" value="Genomic_DNA"/>
</dbReference>
<evidence type="ECO:0000256" key="8">
    <source>
        <dbReference type="ARBA" id="ARBA00023136"/>
    </source>
</evidence>
<dbReference type="PROSITE" id="PS50929">
    <property type="entry name" value="ABC_TM1F"/>
    <property type="match status" value="1"/>
</dbReference>
<name>A0A1G2E0G5_9BACT</name>
<dbReference type="Pfam" id="PF00005">
    <property type="entry name" value="ABC_tran"/>
    <property type="match status" value="1"/>
</dbReference>
<gene>
    <name evidence="12" type="ORF">A2494_01550</name>
</gene>
<evidence type="ECO:0000259" key="11">
    <source>
        <dbReference type="PROSITE" id="PS50929"/>
    </source>
</evidence>
<dbReference type="GO" id="GO:0005524">
    <property type="term" value="F:ATP binding"/>
    <property type="evidence" value="ECO:0007669"/>
    <property type="project" value="UniProtKB-KW"/>
</dbReference>
<keyword evidence="8 9" id="KW-0472">Membrane</keyword>
<dbReference type="GO" id="GO:0005886">
    <property type="term" value="C:plasma membrane"/>
    <property type="evidence" value="ECO:0007669"/>
    <property type="project" value="UniProtKB-SubCell"/>
</dbReference>
<evidence type="ECO:0000256" key="4">
    <source>
        <dbReference type="ARBA" id="ARBA00022692"/>
    </source>
</evidence>
<dbReference type="InterPro" id="IPR003593">
    <property type="entry name" value="AAA+_ATPase"/>
</dbReference>
<evidence type="ECO:0000313" key="13">
    <source>
        <dbReference type="Proteomes" id="UP000178106"/>
    </source>
</evidence>
<protein>
    <recommendedName>
        <fullName evidence="14">ABC transporter ATP-binding protein</fullName>
    </recommendedName>
</protein>
<evidence type="ECO:0000256" key="6">
    <source>
        <dbReference type="ARBA" id="ARBA00022840"/>
    </source>
</evidence>
<feature type="transmembrane region" description="Helical" evidence="9">
    <location>
        <begin position="36"/>
        <end position="58"/>
    </location>
</feature>
<dbReference type="GO" id="GO:0015421">
    <property type="term" value="F:ABC-type oligopeptide transporter activity"/>
    <property type="evidence" value="ECO:0007669"/>
    <property type="project" value="TreeGrafter"/>
</dbReference>
<dbReference type="InterPro" id="IPR036640">
    <property type="entry name" value="ABC1_TM_sf"/>
</dbReference>
<dbReference type="FunFam" id="3.40.50.300:FF:000221">
    <property type="entry name" value="Multidrug ABC transporter ATP-binding protein"/>
    <property type="match status" value="1"/>
</dbReference>
<feature type="transmembrane region" description="Helical" evidence="9">
    <location>
        <begin position="78"/>
        <end position="98"/>
    </location>
</feature>
<feature type="transmembrane region" description="Helical" evidence="9">
    <location>
        <begin position="275"/>
        <end position="293"/>
    </location>
</feature>
<dbReference type="AlphaFoldDB" id="A0A1G2E0G5"/>
<dbReference type="InterPro" id="IPR039421">
    <property type="entry name" value="Type_1_exporter"/>
</dbReference>